<feature type="non-terminal residue" evidence="1">
    <location>
        <position position="395"/>
    </location>
</feature>
<dbReference type="EMBL" id="CAJVPT010049000">
    <property type="protein sequence ID" value="CAG8743091.1"/>
    <property type="molecule type" value="Genomic_DNA"/>
</dbReference>
<name>A0ACA9QG61_9GLOM</name>
<reference evidence="1" key="1">
    <citation type="submission" date="2021-06" db="EMBL/GenBank/DDBJ databases">
        <authorList>
            <person name="Kallberg Y."/>
            <person name="Tangrot J."/>
            <person name="Rosling A."/>
        </authorList>
    </citation>
    <scope>NUCLEOTIDE SEQUENCE</scope>
    <source>
        <strain evidence="1">CL356</strain>
    </source>
</reference>
<feature type="non-terminal residue" evidence="1">
    <location>
        <position position="1"/>
    </location>
</feature>
<sequence>LVIDHATNDGDPTATHIPTASSYKYLGVIVTPTLGWHLQRNKVLAKATAWTTLFRRLIRTSKGLPTELARRLYIAVALPKITYAADVWYTPAYAQGGITKGGSAGLNHKLNAIQRQATIAMSGALRTTAADTLEAHLNIPPIHLFLHQRCSLAAMRLSTIPDDHPLRPLVNKAARYRLVKRHRTNLHVLFYLTRIIPKKMERIQPTRKPPNFTPNITTRIEANKEAALNFNSNIEARGVRVYSDGSGYQGKIGGAAILYVNGQRQQSAQLQLGPDTEHTVYEGEIVGILLALHLLKNCKEAHKQSTRLSISLDNQSSIMALTNQEPKPSHALLDRVHDALAVISKQLKKRIPFYWVPGHMDARGNEEADELAKQAALGNSTEKRELPRVLRKPIA</sequence>
<evidence type="ECO:0000313" key="1">
    <source>
        <dbReference type="EMBL" id="CAG8743091.1"/>
    </source>
</evidence>
<evidence type="ECO:0000313" key="2">
    <source>
        <dbReference type="Proteomes" id="UP000789525"/>
    </source>
</evidence>
<dbReference type="Proteomes" id="UP000789525">
    <property type="component" value="Unassembled WGS sequence"/>
</dbReference>
<protein>
    <submittedName>
        <fullName evidence="1">6694_t:CDS:1</fullName>
    </submittedName>
</protein>
<accession>A0ACA9QG61</accession>
<gene>
    <name evidence="1" type="ORF">ACOLOM_LOCUS12283</name>
</gene>
<organism evidence="1 2">
    <name type="scientific">Acaulospora colombiana</name>
    <dbReference type="NCBI Taxonomy" id="27376"/>
    <lineage>
        <taxon>Eukaryota</taxon>
        <taxon>Fungi</taxon>
        <taxon>Fungi incertae sedis</taxon>
        <taxon>Mucoromycota</taxon>
        <taxon>Glomeromycotina</taxon>
        <taxon>Glomeromycetes</taxon>
        <taxon>Diversisporales</taxon>
        <taxon>Acaulosporaceae</taxon>
        <taxon>Acaulospora</taxon>
    </lineage>
</organism>
<keyword evidence="2" id="KW-1185">Reference proteome</keyword>
<proteinExistence type="predicted"/>
<comment type="caution">
    <text evidence="1">The sequence shown here is derived from an EMBL/GenBank/DDBJ whole genome shotgun (WGS) entry which is preliminary data.</text>
</comment>